<organism evidence="4 5">
    <name type="scientific">Moraxella lacunata</name>
    <dbReference type="NCBI Taxonomy" id="477"/>
    <lineage>
        <taxon>Bacteria</taxon>
        <taxon>Pseudomonadati</taxon>
        <taxon>Pseudomonadota</taxon>
        <taxon>Gammaproteobacteria</taxon>
        <taxon>Moraxellales</taxon>
        <taxon>Moraxellaceae</taxon>
        <taxon>Moraxella</taxon>
    </lineage>
</organism>
<gene>
    <name evidence="4" type="ORF">B5J94_00200</name>
</gene>
<keyword evidence="3" id="KW-0732">Signal</keyword>
<protein>
    <submittedName>
        <fullName evidence="4">Uncharacterized protein</fullName>
    </submittedName>
</protein>
<name>A0A1V4H4H6_MORLA</name>
<evidence type="ECO:0000313" key="5">
    <source>
        <dbReference type="Proteomes" id="UP000191025"/>
    </source>
</evidence>
<comment type="caution">
    <text evidence="4">The sequence shown here is derived from an EMBL/GenBank/DDBJ whole genome shotgun (WGS) entry which is preliminary data.</text>
</comment>
<feature type="chain" id="PRO_5010731487" evidence="3">
    <location>
        <begin position="22"/>
        <end position="370"/>
    </location>
</feature>
<evidence type="ECO:0000256" key="1">
    <source>
        <dbReference type="SAM" id="MobiDB-lite"/>
    </source>
</evidence>
<feature type="compositionally biased region" description="Pro residues" evidence="1">
    <location>
        <begin position="227"/>
        <end position="237"/>
    </location>
</feature>
<dbReference type="AlphaFoldDB" id="A0A1V4H4H6"/>
<sequence>MSLNRPICILSLLLVCIPAHAKAASIPKIPKNPSVLALELATGAILQGIGWVMDEGVKTHKIPDTATADNTHTDAQIKPQVHSLEYLIAGKSFGSAEDACQYIFDGGYLTKRGYKLTRMSDGTYLKSVDVYLGSNYYSSAGYFSCHTNIGYKDENYEYNIGGWRTSYNGNIVYKGTVSTVRVTMTDAYKQRRDEAKKAVEQAIANALPVPVPDDQPLPGETDLPDTKPTPVPVPVPDDLPTVAPNDPAKPETKPETKPKQPSDETKPQDESKPFELPEFCKWASWFCEGDLDKKDTDIDIDEMPIPTNSVNISFGGSCPTPQNFSFSIGGRSMVFSMSFDSLCRIATSFGGIVKIISTIIAAYILTGIKS</sequence>
<dbReference type="InterPro" id="IPR008708">
    <property type="entry name" value="Neisseria_TspB"/>
</dbReference>
<keyword evidence="2" id="KW-0812">Transmembrane</keyword>
<evidence type="ECO:0000256" key="2">
    <source>
        <dbReference type="SAM" id="Phobius"/>
    </source>
</evidence>
<feature type="transmembrane region" description="Helical" evidence="2">
    <location>
        <begin position="345"/>
        <end position="365"/>
    </location>
</feature>
<dbReference type="NCBIfam" id="NF041109">
    <property type="entry name" value="VF_TspB_C_term"/>
    <property type="match status" value="1"/>
</dbReference>
<feature type="region of interest" description="Disordered" evidence="1">
    <location>
        <begin position="206"/>
        <end position="273"/>
    </location>
</feature>
<keyword evidence="2" id="KW-0472">Membrane</keyword>
<evidence type="ECO:0000256" key="3">
    <source>
        <dbReference type="SAM" id="SignalP"/>
    </source>
</evidence>
<feature type="signal peptide" evidence="3">
    <location>
        <begin position="1"/>
        <end position="21"/>
    </location>
</feature>
<dbReference type="EMBL" id="MXAN01000002">
    <property type="protein sequence ID" value="OPH39508.1"/>
    <property type="molecule type" value="Genomic_DNA"/>
</dbReference>
<keyword evidence="2" id="KW-1133">Transmembrane helix</keyword>
<proteinExistence type="predicted"/>
<reference evidence="5" key="1">
    <citation type="submission" date="2017-03" db="EMBL/GenBank/DDBJ databases">
        <title>Draft genome sequence of Moraxella equi CCUG 4950T type strain.</title>
        <authorList>
            <person name="Salva-Serra F."/>
            <person name="Engstrom-Jakobsson H."/>
            <person name="Thorell K."/>
            <person name="Jaen-Luchoro D."/>
            <person name="Gonzales-Siles L."/>
            <person name="Karlsson R."/>
            <person name="Yazdan S."/>
            <person name="Boulund F."/>
            <person name="Johnning A."/>
            <person name="Engstrand L."/>
            <person name="Kristiansson E."/>
            <person name="Moore E."/>
        </authorList>
    </citation>
    <scope>NUCLEOTIDE SEQUENCE [LARGE SCALE GENOMIC DNA]</scope>
    <source>
        <strain evidence="5">CCUG 4441</strain>
    </source>
</reference>
<evidence type="ECO:0000313" key="4">
    <source>
        <dbReference type="EMBL" id="OPH39508.1"/>
    </source>
</evidence>
<dbReference type="Pfam" id="PF05616">
    <property type="entry name" value="Neisseria_TspB"/>
    <property type="match status" value="1"/>
</dbReference>
<feature type="compositionally biased region" description="Basic and acidic residues" evidence="1">
    <location>
        <begin position="248"/>
        <end position="273"/>
    </location>
</feature>
<accession>A0A1V4H4H6</accession>
<dbReference type="Proteomes" id="UP000191025">
    <property type="component" value="Unassembled WGS sequence"/>
</dbReference>